<dbReference type="Gene3D" id="3.40.309.10">
    <property type="entry name" value="Aldehyde Dehydrogenase, Chain A, domain 2"/>
    <property type="match status" value="1"/>
</dbReference>
<evidence type="ECO:0000256" key="1">
    <source>
        <dbReference type="ARBA" id="ARBA00009986"/>
    </source>
</evidence>
<dbReference type="PANTHER" id="PTHR43570">
    <property type="entry name" value="ALDEHYDE DEHYDROGENASE"/>
    <property type="match status" value="1"/>
</dbReference>
<dbReference type="InterPro" id="IPR012394">
    <property type="entry name" value="Aldehyde_DH_NAD(P)"/>
</dbReference>
<dbReference type="AlphaFoldDB" id="A0A5P2C645"/>
<reference evidence="9 10" key="1">
    <citation type="submission" date="2018-05" db="EMBL/GenBank/DDBJ databases">
        <title>Streptomyces venezuelae.</title>
        <authorList>
            <person name="Kim W."/>
            <person name="Lee N."/>
            <person name="Cho B.-K."/>
        </authorList>
    </citation>
    <scope>NUCLEOTIDE SEQUENCE [LARGE SCALE GENOMIC DNA]</scope>
    <source>
        <strain evidence="9 10">ATCC 14584</strain>
    </source>
</reference>
<accession>A0A5P2C645</accession>
<dbReference type="PIRSF" id="PIRSF036492">
    <property type="entry name" value="ALDH"/>
    <property type="match status" value="1"/>
</dbReference>
<dbReference type="InterPro" id="IPR029510">
    <property type="entry name" value="Ald_DH_CS_GLU"/>
</dbReference>
<name>A0A5P2C645_STRVZ</name>
<dbReference type="InterPro" id="IPR016163">
    <property type="entry name" value="Ald_DH_C"/>
</dbReference>
<evidence type="ECO:0000256" key="2">
    <source>
        <dbReference type="ARBA" id="ARBA00023002"/>
    </source>
</evidence>
<dbReference type="Gene3D" id="3.40.605.10">
    <property type="entry name" value="Aldehyde Dehydrogenase, Chain A, domain 1"/>
    <property type="match status" value="1"/>
</dbReference>
<feature type="active site" evidence="5 6">
    <location>
        <position position="232"/>
    </location>
</feature>
<comment type="similarity">
    <text evidence="1 4 7">Belongs to the aldehyde dehydrogenase family.</text>
</comment>
<dbReference type="FunFam" id="3.40.605.10:FF:000004">
    <property type="entry name" value="Aldehyde dehydrogenase"/>
    <property type="match status" value="1"/>
</dbReference>
<evidence type="ECO:0000256" key="5">
    <source>
        <dbReference type="PIRSR" id="PIRSR036492-1"/>
    </source>
</evidence>
<dbReference type="OrthoDB" id="6882680at2"/>
<dbReference type="PROSITE" id="PS00687">
    <property type="entry name" value="ALDEHYDE_DEHYDR_GLU"/>
    <property type="match status" value="1"/>
</dbReference>
<dbReference type="InterPro" id="IPR015590">
    <property type="entry name" value="Aldehyde_DH_dom"/>
</dbReference>
<dbReference type="PROSITE" id="PS00070">
    <property type="entry name" value="ALDEHYDE_DEHYDR_CYS"/>
    <property type="match status" value="1"/>
</dbReference>
<dbReference type="InterPro" id="IPR016160">
    <property type="entry name" value="Ald_DH_CS_CYS"/>
</dbReference>
<evidence type="ECO:0000313" key="9">
    <source>
        <dbReference type="EMBL" id="QES38164.1"/>
    </source>
</evidence>
<dbReference type="CDD" id="cd07087">
    <property type="entry name" value="ALDH_F3-13-14_CALDH-like"/>
    <property type="match status" value="1"/>
</dbReference>
<dbReference type="GO" id="GO:0006081">
    <property type="term" value="P:aldehyde metabolic process"/>
    <property type="evidence" value="ECO:0007669"/>
    <property type="project" value="InterPro"/>
</dbReference>
<proteinExistence type="inferred from homology"/>
<protein>
    <recommendedName>
        <fullName evidence="4">Aldehyde dehydrogenase</fullName>
    </recommendedName>
</protein>
<evidence type="ECO:0000256" key="6">
    <source>
        <dbReference type="PROSITE-ProRule" id="PRU10007"/>
    </source>
</evidence>
<dbReference type="InterPro" id="IPR016162">
    <property type="entry name" value="Ald_DH_N"/>
</dbReference>
<dbReference type="RefSeq" id="WP_150220360.1">
    <property type="nucleotide sequence ID" value="NZ_CP029192.1"/>
</dbReference>
<sequence length="459" mass="48734">MTSTTTTPSTTSTTPDAALTDRTAALVARLRAAFATGRTRPLAWRQEQLTRLRALFTENREAIADALHSDLHKPRPEAYGAEVDLPVHEIDHTLAHLAQWLEPQRLDQASLAGLPEGSTAGTQYEPLGTVLVIAPWNYPVQLSLVPVAGALAAGNTVVLKPSELAPATSELMARLVPEYLDPAAVAVVEGGIPETTALLAERFDHIFYTGNGTVGRIVMRAAAEHLTPVTLELGGKSPVFVDRDADVATVAARLADAKFRNAGQTCVAPDYVLTDPGTARALAGALAEAVERLFGADPQSSPAYGRMVNERHFDRVSALLDSGTTVFGGRTDRGDVYIAPTVLTGVTADDPVMAEEIFGPVLPIVEVADLDEAIAFINDRDKPLALYGFTENETTRHRLATETSSGGLGFGLPMAHLRVSDLPFGGVGESGMGSYHGPHSIAAFSHRRARLDVPLSTGK</sequence>
<evidence type="ECO:0000256" key="4">
    <source>
        <dbReference type="PIRNR" id="PIRNR036492"/>
    </source>
</evidence>
<gene>
    <name evidence="9" type="ORF">DEJ48_36350</name>
</gene>
<dbReference type="InterPro" id="IPR016161">
    <property type="entry name" value="Ald_DH/histidinol_DH"/>
</dbReference>
<dbReference type="Proteomes" id="UP000322927">
    <property type="component" value="Chromosome"/>
</dbReference>
<keyword evidence="3" id="KW-0520">NAD</keyword>
<evidence type="ECO:0000256" key="3">
    <source>
        <dbReference type="ARBA" id="ARBA00023027"/>
    </source>
</evidence>
<feature type="active site" evidence="5">
    <location>
        <position position="266"/>
    </location>
</feature>
<organism evidence="9 10">
    <name type="scientific">Streptomyces venezuelae</name>
    <dbReference type="NCBI Taxonomy" id="54571"/>
    <lineage>
        <taxon>Bacteria</taxon>
        <taxon>Bacillati</taxon>
        <taxon>Actinomycetota</taxon>
        <taxon>Actinomycetes</taxon>
        <taxon>Kitasatosporales</taxon>
        <taxon>Streptomycetaceae</taxon>
        <taxon>Streptomyces</taxon>
    </lineage>
</organism>
<dbReference type="FunFam" id="3.40.309.10:FF:000003">
    <property type="entry name" value="Aldehyde dehydrogenase"/>
    <property type="match status" value="1"/>
</dbReference>
<dbReference type="GO" id="GO:0005737">
    <property type="term" value="C:cytoplasm"/>
    <property type="evidence" value="ECO:0007669"/>
    <property type="project" value="TreeGrafter"/>
</dbReference>
<dbReference type="GO" id="GO:0004029">
    <property type="term" value="F:aldehyde dehydrogenase (NAD+) activity"/>
    <property type="evidence" value="ECO:0007669"/>
    <property type="project" value="TreeGrafter"/>
</dbReference>
<dbReference type="SUPFAM" id="SSF53720">
    <property type="entry name" value="ALDH-like"/>
    <property type="match status" value="1"/>
</dbReference>
<dbReference type="PANTHER" id="PTHR43570:SF16">
    <property type="entry name" value="ALDEHYDE DEHYDROGENASE TYPE III, ISOFORM Q"/>
    <property type="match status" value="1"/>
</dbReference>
<keyword evidence="2 4" id="KW-0560">Oxidoreductase</keyword>
<evidence type="ECO:0000313" key="10">
    <source>
        <dbReference type="Proteomes" id="UP000322927"/>
    </source>
</evidence>
<evidence type="ECO:0000256" key="7">
    <source>
        <dbReference type="RuleBase" id="RU003345"/>
    </source>
</evidence>
<evidence type="ECO:0000259" key="8">
    <source>
        <dbReference type="Pfam" id="PF00171"/>
    </source>
</evidence>
<feature type="domain" description="Aldehyde dehydrogenase" evidence="8">
    <location>
        <begin position="18"/>
        <end position="446"/>
    </location>
</feature>
<dbReference type="Pfam" id="PF00171">
    <property type="entry name" value="Aldedh"/>
    <property type="match status" value="1"/>
</dbReference>
<dbReference type="EMBL" id="CP029192">
    <property type="protein sequence ID" value="QES38164.1"/>
    <property type="molecule type" value="Genomic_DNA"/>
</dbReference>